<dbReference type="InterPro" id="IPR050979">
    <property type="entry name" value="LD-transpeptidase"/>
</dbReference>
<dbReference type="InterPro" id="IPR036779">
    <property type="entry name" value="LysM_dom_sf"/>
</dbReference>
<keyword evidence="8 9" id="KW-0961">Cell wall biogenesis/degradation</keyword>
<dbReference type="InterPro" id="IPR005490">
    <property type="entry name" value="LD_TPept_cat_dom"/>
</dbReference>
<dbReference type="Gene3D" id="2.40.440.10">
    <property type="entry name" value="L,D-transpeptidase catalytic domain-like"/>
    <property type="match status" value="1"/>
</dbReference>
<keyword evidence="10" id="KW-0732">Signal</keyword>
<evidence type="ECO:0000256" key="3">
    <source>
        <dbReference type="ARBA" id="ARBA00022676"/>
    </source>
</evidence>
<comment type="caution">
    <text evidence="13">The sequence shown here is derived from an EMBL/GenBank/DDBJ whole genome shotgun (WGS) entry which is preliminary data.</text>
</comment>
<keyword evidence="3" id="KW-0328">Glycosyltransferase</keyword>
<dbReference type="CDD" id="cd16913">
    <property type="entry name" value="YkuD_like"/>
    <property type="match status" value="1"/>
</dbReference>
<proteinExistence type="inferred from homology"/>
<evidence type="ECO:0000256" key="10">
    <source>
        <dbReference type="SAM" id="SignalP"/>
    </source>
</evidence>
<comment type="similarity">
    <text evidence="2">Belongs to the YkuD family.</text>
</comment>
<dbReference type="GO" id="GO:0018104">
    <property type="term" value="P:peptidoglycan-protein cross-linking"/>
    <property type="evidence" value="ECO:0007669"/>
    <property type="project" value="TreeGrafter"/>
</dbReference>
<dbReference type="Gene3D" id="3.10.350.10">
    <property type="entry name" value="LysM domain"/>
    <property type="match status" value="1"/>
</dbReference>
<evidence type="ECO:0000256" key="6">
    <source>
        <dbReference type="ARBA" id="ARBA00022960"/>
    </source>
</evidence>
<keyword evidence="7 9" id="KW-0573">Peptidoglycan synthesis</keyword>
<dbReference type="GO" id="GO:0071555">
    <property type="term" value="P:cell wall organization"/>
    <property type="evidence" value="ECO:0007669"/>
    <property type="project" value="UniProtKB-UniRule"/>
</dbReference>
<reference evidence="13" key="1">
    <citation type="submission" date="2017-05" db="EMBL/GenBank/DDBJ databases">
        <authorList>
            <person name="Varghese N."/>
            <person name="Submissions S."/>
        </authorList>
    </citation>
    <scope>NUCLEOTIDE SEQUENCE</scope>
    <source>
        <strain evidence="13">DSM 18763</strain>
    </source>
</reference>
<keyword evidence="4" id="KW-0808">Transferase</keyword>
<dbReference type="Proteomes" id="UP001157947">
    <property type="component" value="Unassembled WGS sequence"/>
</dbReference>
<keyword evidence="6 9" id="KW-0133">Cell shape</keyword>
<dbReference type="GO" id="GO:0016757">
    <property type="term" value="F:glycosyltransferase activity"/>
    <property type="evidence" value="ECO:0007669"/>
    <property type="project" value="UniProtKB-KW"/>
</dbReference>
<keyword evidence="5" id="KW-0378">Hydrolase</keyword>
<dbReference type="InterPro" id="IPR018392">
    <property type="entry name" value="LysM"/>
</dbReference>
<feature type="domain" description="LysM" evidence="11">
    <location>
        <begin position="126"/>
        <end position="170"/>
    </location>
</feature>
<dbReference type="CDD" id="cd00118">
    <property type="entry name" value="LysM"/>
    <property type="match status" value="1"/>
</dbReference>
<feature type="domain" description="L,D-TPase catalytic" evidence="12">
    <location>
        <begin position="183"/>
        <end position="319"/>
    </location>
</feature>
<protein>
    <submittedName>
        <fullName evidence="13">Lipoprotein-anchoring transpeptidase ErfK/SrfK</fullName>
    </submittedName>
</protein>
<dbReference type="InterPro" id="IPR038063">
    <property type="entry name" value="Transpep_catalytic_dom"/>
</dbReference>
<evidence type="ECO:0000259" key="11">
    <source>
        <dbReference type="PROSITE" id="PS51782"/>
    </source>
</evidence>
<evidence type="ECO:0000256" key="7">
    <source>
        <dbReference type="ARBA" id="ARBA00022984"/>
    </source>
</evidence>
<evidence type="ECO:0000256" key="5">
    <source>
        <dbReference type="ARBA" id="ARBA00022801"/>
    </source>
</evidence>
<evidence type="ECO:0000256" key="8">
    <source>
        <dbReference type="ARBA" id="ARBA00023316"/>
    </source>
</evidence>
<dbReference type="GO" id="GO:0071972">
    <property type="term" value="F:peptidoglycan L,D-transpeptidase activity"/>
    <property type="evidence" value="ECO:0007669"/>
    <property type="project" value="TreeGrafter"/>
</dbReference>
<keyword evidence="13" id="KW-0449">Lipoprotein</keyword>
<dbReference type="PANTHER" id="PTHR30582">
    <property type="entry name" value="L,D-TRANSPEPTIDASE"/>
    <property type="match status" value="1"/>
</dbReference>
<evidence type="ECO:0000256" key="9">
    <source>
        <dbReference type="PROSITE-ProRule" id="PRU01373"/>
    </source>
</evidence>
<organism evidence="13 14">
    <name type="scientific">Venenivibrio stagnispumantis</name>
    <dbReference type="NCBI Taxonomy" id="407998"/>
    <lineage>
        <taxon>Bacteria</taxon>
        <taxon>Pseudomonadati</taxon>
        <taxon>Aquificota</taxon>
        <taxon>Aquificia</taxon>
        <taxon>Aquificales</taxon>
        <taxon>Hydrogenothermaceae</taxon>
        <taxon>Venenivibrio</taxon>
    </lineage>
</organism>
<feature type="chain" id="PRO_5041210343" evidence="10">
    <location>
        <begin position="19"/>
        <end position="350"/>
    </location>
</feature>
<dbReference type="RefSeq" id="WP_265134788.1">
    <property type="nucleotide sequence ID" value="NZ_FXTX01000013.1"/>
</dbReference>
<dbReference type="PROSITE" id="PS52029">
    <property type="entry name" value="LD_TPASE"/>
    <property type="match status" value="1"/>
</dbReference>
<accession>A0AA45WMK8</accession>
<name>A0AA45WMK8_9AQUI</name>
<dbReference type="GO" id="GO:0008360">
    <property type="term" value="P:regulation of cell shape"/>
    <property type="evidence" value="ECO:0007669"/>
    <property type="project" value="UniProtKB-UniRule"/>
</dbReference>
<dbReference type="SUPFAM" id="SSF54106">
    <property type="entry name" value="LysM domain"/>
    <property type="match status" value="1"/>
</dbReference>
<evidence type="ECO:0000259" key="12">
    <source>
        <dbReference type="PROSITE" id="PS52029"/>
    </source>
</evidence>
<evidence type="ECO:0000313" key="13">
    <source>
        <dbReference type="EMBL" id="SMP14755.1"/>
    </source>
</evidence>
<evidence type="ECO:0000256" key="1">
    <source>
        <dbReference type="ARBA" id="ARBA00004752"/>
    </source>
</evidence>
<evidence type="ECO:0000256" key="4">
    <source>
        <dbReference type="ARBA" id="ARBA00022679"/>
    </source>
</evidence>
<dbReference type="GO" id="GO:0005576">
    <property type="term" value="C:extracellular region"/>
    <property type="evidence" value="ECO:0007669"/>
    <property type="project" value="TreeGrafter"/>
</dbReference>
<feature type="active site" description="Nucleophile" evidence="9">
    <location>
        <position position="288"/>
    </location>
</feature>
<evidence type="ECO:0000313" key="14">
    <source>
        <dbReference type="Proteomes" id="UP001157947"/>
    </source>
</evidence>
<feature type="active site" description="Proton donor/acceptor" evidence="9">
    <location>
        <position position="272"/>
    </location>
</feature>
<comment type="pathway">
    <text evidence="1 9">Cell wall biogenesis; peptidoglycan biosynthesis.</text>
</comment>
<sequence length="350" mass="40827">MRKILILFSIFLFSIAYADEEEKDILLLANLYLKENQIEKIYKLADYVNKKNFSEETKYLVFEKATFLLAKNYNRNLLRQLISKIESNKENQIFPISFPKVYINNVELELGKNIFYLNDKIFGNLYIYIVKNERTLQEIALKTSTGYYELKYANPDIDPLNLKENQVIIIPLKKILPDYCRYGEICVNIPEFRLYYVIDDYVITFPVGIGDEKAQTPIGEFIITEKVKNPDWIVPPSVKKENPNYPDIIPASPDNPIGTRKMRLNDTSYMIHGTNKPEGVGMKVSYGCIVLRNEDLEKLFDLVDIKTKVIIKDTPVKVYKSMNLFESYPSVYKYQNKTSFVSSFPMRLIP</sequence>
<evidence type="ECO:0000256" key="2">
    <source>
        <dbReference type="ARBA" id="ARBA00005992"/>
    </source>
</evidence>
<dbReference type="SUPFAM" id="SSF141523">
    <property type="entry name" value="L,D-transpeptidase catalytic domain-like"/>
    <property type="match status" value="1"/>
</dbReference>
<dbReference type="AlphaFoldDB" id="A0AA45WMK8"/>
<keyword evidence="14" id="KW-1185">Reference proteome</keyword>
<dbReference type="EMBL" id="FXTX01000013">
    <property type="protein sequence ID" value="SMP14755.1"/>
    <property type="molecule type" value="Genomic_DNA"/>
</dbReference>
<dbReference type="PROSITE" id="PS51782">
    <property type="entry name" value="LYSM"/>
    <property type="match status" value="1"/>
</dbReference>
<dbReference type="Pfam" id="PF03734">
    <property type="entry name" value="YkuD"/>
    <property type="match status" value="1"/>
</dbReference>
<dbReference type="PANTHER" id="PTHR30582:SF24">
    <property type="entry name" value="L,D-TRANSPEPTIDASE ERFK_SRFK-RELATED"/>
    <property type="match status" value="1"/>
</dbReference>
<gene>
    <name evidence="13" type="ORF">SAMN06264868_1135</name>
</gene>
<feature type="signal peptide" evidence="10">
    <location>
        <begin position="1"/>
        <end position="18"/>
    </location>
</feature>